<protein>
    <submittedName>
        <fullName evidence="1">Uncharacterized protein</fullName>
    </submittedName>
</protein>
<accession>A0A2W1BZ91</accession>
<dbReference type="AlphaFoldDB" id="A0A2W1BZ91"/>
<name>A0A2W1BZ91_HELAM</name>
<organism evidence="1 2">
    <name type="scientific">Helicoverpa armigera</name>
    <name type="common">Cotton bollworm</name>
    <name type="synonym">Heliothis armigera</name>
    <dbReference type="NCBI Taxonomy" id="29058"/>
    <lineage>
        <taxon>Eukaryota</taxon>
        <taxon>Metazoa</taxon>
        <taxon>Ecdysozoa</taxon>
        <taxon>Arthropoda</taxon>
        <taxon>Hexapoda</taxon>
        <taxon>Insecta</taxon>
        <taxon>Pterygota</taxon>
        <taxon>Neoptera</taxon>
        <taxon>Endopterygota</taxon>
        <taxon>Lepidoptera</taxon>
        <taxon>Glossata</taxon>
        <taxon>Ditrysia</taxon>
        <taxon>Noctuoidea</taxon>
        <taxon>Noctuidae</taxon>
        <taxon>Heliothinae</taxon>
        <taxon>Helicoverpa</taxon>
    </lineage>
</organism>
<evidence type="ECO:0000313" key="1">
    <source>
        <dbReference type="EMBL" id="PZC77113.1"/>
    </source>
</evidence>
<gene>
    <name evidence="1" type="primary">HaOG203730</name>
    <name evidence="1" type="ORF">B5X24_HaOG203730</name>
</gene>
<proteinExistence type="predicted"/>
<evidence type="ECO:0000313" key="2">
    <source>
        <dbReference type="Proteomes" id="UP000249218"/>
    </source>
</evidence>
<reference evidence="1 2" key="1">
    <citation type="journal article" date="2017" name="BMC Biol.">
        <title>Genomic innovations, transcriptional plasticity and gene loss underlying the evolution and divergence of two highly polyphagous and invasive Helicoverpa pest species.</title>
        <authorList>
            <person name="Pearce S.L."/>
            <person name="Clarke D.F."/>
            <person name="East P.D."/>
            <person name="Elfekih S."/>
            <person name="Gordon K.H."/>
            <person name="Jermiin L.S."/>
            <person name="McGaughran A."/>
            <person name="Oakeshott J.G."/>
            <person name="Papanikolaou A."/>
            <person name="Perera O.P."/>
            <person name="Rane R.V."/>
            <person name="Richards S."/>
            <person name="Tay W.T."/>
            <person name="Walsh T.K."/>
            <person name="Anderson A."/>
            <person name="Anderson C.J."/>
            <person name="Asgari S."/>
            <person name="Board P.G."/>
            <person name="Bretschneider A."/>
            <person name="Campbell P.M."/>
            <person name="Chertemps T."/>
            <person name="Christeller J.T."/>
            <person name="Coppin C.W."/>
            <person name="Downes S.J."/>
            <person name="Duan G."/>
            <person name="Farnsworth C.A."/>
            <person name="Good R.T."/>
            <person name="Han L.B."/>
            <person name="Han Y.C."/>
            <person name="Hatje K."/>
            <person name="Horne I."/>
            <person name="Huang Y.P."/>
            <person name="Hughes D.S."/>
            <person name="Jacquin-Joly E."/>
            <person name="James W."/>
            <person name="Jhangiani S."/>
            <person name="Kollmar M."/>
            <person name="Kuwar S.S."/>
            <person name="Li S."/>
            <person name="Liu N.Y."/>
            <person name="Maibeche M.T."/>
            <person name="Miller J.R."/>
            <person name="Montagne N."/>
            <person name="Perry T."/>
            <person name="Qu J."/>
            <person name="Song S.V."/>
            <person name="Sutton G.G."/>
            <person name="Vogel H."/>
            <person name="Walenz B.P."/>
            <person name="Xu W."/>
            <person name="Zhang H.J."/>
            <person name="Zou Z."/>
            <person name="Batterham P."/>
            <person name="Edwards O.R."/>
            <person name="Feyereisen R."/>
            <person name="Gibbs R.A."/>
            <person name="Heckel D.G."/>
            <person name="McGrath A."/>
            <person name="Robin C."/>
            <person name="Scherer S.E."/>
            <person name="Worley K.C."/>
            <person name="Wu Y.D."/>
        </authorList>
    </citation>
    <scope>NUCLEOTIDE SEQUENCE [LARGE SCALE GENOMIC DNA]</scope>
    <source>
        <strain evidence="1">Harm_GR_Male_#8</strain>
        <tissue evidence="1">Whole organism</tissue>
    </source>
</reference>
<sequence length="82" mass="9229">MESSSAHEGRSEINRRWLFNISNIGNLQIHSNSAIEKDVQSLLKPFNIMFALFICSKYKIQDGLISANSMLYYVISTIGSSV</sequence>
<dbReference type="Proteomes" id="UP000249218">
    <property type="component" value="Unassembled WGS sequence"/>
</dbReference>
<dbReference type="EMBL" id="KZ149937">
    <property type="protein sequence ID" value="PZC77113.1"/>
    <property type="molecule type" value="Genomic_DNA"/>
</dbReference>
<keyword evidence="2" id="KW-1185">Reference proteome</keyword>